<dbReference type="OrthoDB" id="2985014at2759"/>
<reference evidence="8 9" key="1">
    <citation type="submission" date="2020-12" db="EMBL/GenBank/DDBJ databases">
        <title>Effect of drift, selection, and recombination on the evolution of hybrid genomes in Candida yeast pathogens.</title>
        <authorList>
            <person name="Mixao V."/>
            <person name="Ksiezopolska E."/>
            <person name="Saus E."/>
            <person name="Boekhout T."/>
            <person name="Gacser A."/>
            <person name="Gabaldon T."/>
        </authorList>
    </citation>
    <scope>NUCLEOTIDE SEQUENCE [LARGE SCALE GENOMIC DNA]</scope>
    <source>
        <strain evidence="8 9">BP57</strain>
    </source>
</reference>
<dbReference type="Pfam" id="PF07690">
    <property type="entry name" value="MFS_1"/>
    <property type="match status" value="1"/>
</dbReference>
<gene>
    <name evidence="8" type="ORF">I9W82_000150</name>
</gene>
<feature type="transmembrane region" description="Helical" evidence="6">
    <location>
        <begin position="345"/>
        <end position="365"/>
    </location>
</feature>
<protein>
    <recommendedName>
        <fullName evidence="7">Major facilitator superfamily (MFS) profile domain-containing protein</fullName>
    </recommendedName>
</protein>
<feature type="transmembrane region" description="Helical" evidence="6">
    <location>
        <begin position="117"/>
        <end position="137"/>
    </location>
</feature>
<dbReference type="EMBL" id="JAEOAQ010000001">
    <property type="protein sequence ID" value="KAG5421060.1"/>
    <property type="molecule type" value="Genomic_DNA"/>
</dbReference>
<dbReference type="InterPro" id="IPR011701">
    <property type="entry name" value="MFS"/>
</dbReference>
<dbReference type="PANTHER" id="PTHR43791:SF92">
    <property type="entry name" value="AGL026WP"/>
    <property type="match status" value="1"/>
</dbReference>
<dbReference type="Proteomes" id="UP000669133">
    <property type="component" value="Unassembled WGS sequence"/>
</dbReference>
<keyword evidence="3 6" id="KW-0812">Transmembrane</keyword>
<comment type="subcellular location">
    <subcellularLocation>
        <location evidence="1">Membrane</location>
        <topology evidence="1">Multi-pass membrane protein</topology>
    </subcellularLocation>
</comment>
<feature type="domain" description="Major facilitator superfamily (MFS) profile" evidence="7">
    <location>
        <begin position="78"/>
        <end position="497"/>
    </location>
</feature>
<dbReference type="FunFam" id="1.20.1250.20:FF:000057">
    <property type="entry name" value="MFS general substrate transporter"/>
    <property type="match status" value="1"/>
</dbReference>
<evidence type="ECO:0000256" key="3">
    <source>
        <dbReference type="ARBA" id="ARBA00022692"/>
    </source>
</evidence>
<name>A0A8H7ZFW3_9ASCO</name>
<dbReference type="RefSeq" id="XP_067550176.1">
    <property type="nucleotide sequence ID" value="XM_067690252.1"/>
</dbReference>
<keyword evidence="9" id="KW-1185">Reference proteome</keyword>
<dbReference type="PROSITE" id="PS50850">
    <property type="entry name" value="MFS"/>
    <property type="match status" value="1"/>
</dbReference>
<dbReference type="Gene3D" id="1.20.1250.20">
    <property type="entry name" value="MFS general substrate transporter like domains"/>
    <property type="match status" value="2"/>
</dbReference>
<accession>A0A8H7ZFW3</accession>
<comment type="caution">
    <text evidence="8">The sequence shown here is derived from an EMBL/GenBank/DDBJ whole genome shotgun (WGS) entry which is preliminary data.</text>
</comment>
<evidence type="ECO:0000259" key="7">
    <source>
        <dbReference type="PROSITE" id="PS50850"/>
    </source>
</evidence>
<feature type="transmembrane region" description="Helical" evidence="6">
    <location>
        <begin position="74"/>
        <end position="91"/>
    </location>
</feature>
<dbReference type="PANTHER" id="PTHR43791">
    <property type="entry name" value="PERMEASE-RELATED"/>
    <property type="match status" value="1"/>
</dbReference>
<evidence type="ECO:0000256" key="4">
    <source>
        <dbReference type="ARBA" id="ARBA00022989"/>
    </source>
</evidence>
<dbReference type="InterPro" id="IPR020846">
    <property type="entry name" value="MFS_dom"/>
</dbReference>
<dbReference type="GO" id="GO:0016020">
    <property type="term" value="C:membrane"/>
    <property type="evidence" value="ECO:0007669"/>
    <property type="project" value="UniProtKB-SubCell"/>
</dbReference>
<feature type="transmembrane region" description="Helical" evidence="6">
    <location>
        <begin position="377"/>
        <end position="397"/>
    </location>
</feature>
<feature type="transmembrane region" description="Helical" evidence="6">
    <location>
        <begin position="239"/>
        <end position="260"/>
    </location>
</feature>
<dbReference type="GeneID" id="93648779"/>
<feature type="transmembrane region" description="Helical" evidence="6">
    <location>
        <begin position="144"/>
        <end position="165"/>
    </location>
</feature>
<feature type="transmembrane region" description="Helical" evidence="6">
    <location>
        <begin position="403"/>
        <end position="424"/>
    </location>
</feature>
<evidence type="ECO:0000256" key="2">
    <source>
        <dbReference type="ARBA" id="ARBA00022448"/>
    </source>
</evidence>
<feature type="transmembrane region" description="Helical" evidence="6">
    <location>
        <begin position="313"/>
        <end position="333"/>
    </location>
</feature>
<dbReference type="FunFam" id="1.20.1250.20:FF:000013">
    <property type="entry name" value="MFS general substrate transporter"/>
    <property type="match status" value="1"/>
</dbReference>
<dbReference type="InterPro" id="IPR036259">
    <property type="entry name" value="MFS_trans_sf"/>
</dbReference>
<evidence type="ECO:0000313" key="9">
    <source>
        <dbReference type="Proteomes" id="UP000669133"/>
    </source>
</evidence>
<proteinExistence type="predicted"/>
<keyword evidence="4 6" id="KW-1133">Transmembrane helix</keyword>
<dbReference type="GO" id="GO:0022857">
    <property type="term" value="F:transmembrane transporter activity"/>
    <property type="evidence" value="ECO:0007669"/>
    <property type="project" value="InterPro"/>
</dbReference>
<evidence type="ECO:0000256" key="6">
    <source>
        <dbReference type="SAM" id="Phobius"/>
    </source>
</evidence>
<evidence type="ECO:0000313" key="8">
    <source>
        <dbReference type="EMBL" id="KAG5421060.1"/>
    </source>
</evidence>
<dbReference type="SUPFAM" id="SSF103473">
    <property type="entry name" value="MFS general substrate transporter"/>
    <property type="match status" value="1"/>
</dbReference>
<evidence type="ECO:0000256" key="5">
    <source>
        <dbReference type="ARBA" id="ARBA00023136"/>
    </source>
</evidence>
<feature type="transmembrane region" description="Helical" evidence="6">
    <location>
        <begin position="436"/>
        <end position="453"/>
    </location>
</feature>
<sequence>MSIEKSAATHIEELEDAKANTSHIEIGSDLKASETELASAEIVEEPYYIDLPESLQNLTQDELKQLDKKTTRKIDIRLMPMLIFIYILNYIDRNNIASARLGGLEKDLGLVGNQYEIIISVLFVGYILFQVPSNMLLNRLGRPSAYLAVVMTLWGAISTCTAAVQNFSGLVAIRVLLGVVESAFFCSALMILSSWYDKKTLASRNSILYAGSLISSAFSGLLAAGILEMDGLGGVEGWRYLFIIEGGITVLTVPFAYFVLPDTPHNTKFLNQQEKDIIQWKLKRDLGNVDDTDVEAKVSDWEGFKLAVKDVKMWMLCGMHSFLVAACGVTNFFPTIVGTLNFNHTITLCLTAPPYVVAVVVTYFWARHADKTGERTLHVIIPLVFALVAFIIAVATLNTGARYFSMVLMIPSLYSAFVVILTWISNSCPRPPAKRAVAIALVNCLSNSTSIWNSYLYPSSDGPRYIKAMSCNIAFLVLSILFVILLRVRLMVLNKKIERGTMDWQKELGKGNDGSKISADFRYLY</sequence>
<feature type="transmembrane region" description="Helical" evidence="6">
    <location>
        <begin position="207"/>
        <end position="227"/>
    </location>
</feature>
<feature type="transmembrane region" description="Helical" evidence="6">
    <location>
        <begin position="465"/>
        <end position="486"/>
    </location>
</feature>
<dbReference type="AlphaFoldDB" id="A0A8H7ZFW3"/>
<organism evidence="8 9">
    <name type="scientific">Candida metapsilosis</name>
    <dbReference type="NCBI Taxonomy" id="273372"/>
    <lineage>
        <taxon>Eukaryota</taxon>
        <taxon>Fungi</taxon>
        <taxon>Dikarya</taxon>
        <taxon>Ascomycota</taxon>
        <taxon>Saccharomycotina</taxon>
        <taxon>Pichiomycetes</taxon>
        <taxon>Debaryomycetaceae</taxon>
        <taxon>Candida/Lodderomyces clade</taxon>
        <taxon>Candida</taxon>
    </lineage>
</organism>
<keyword evidence="2" id="KW-0813">Transport</keyword>
<keyword evidence="5 6" id="KW-0472">Membrane</keyword>
<feature type="transmembrane region" description="Helical" evidence="6">
    <location>
        <begin position="171"/>
        <end position="195"/>
    </location>
</feature>
<evidence type="ECO:0000256" key="1">
    <source>
        <dbReference type="ARBA" id="ARBA00004141"/>
    </source>
</evidence>